<organism evidence="4 5">
    <name type="scientific">Paraburkholderia edwinii</name>
    <dbReference type="NCBI Taxonomy" id="2861782"/>
    <lineage>
        <taxon>Bacteria</taxon>
        <taxon>Pseudomonadati</taxon>
        <taxon>Pseudomonadota</taxon>
        <taxon>Betaproteobacteria</taxon>
        <taxon>Burkholderiales</taxon>
        <taxon>Burkholderiaceae</taxon>
        <taxon>Paraburkholderia</taxon>
    </lineage>
</organism>
<feature type="chain" id="PRO_5045423885" evidence="3">
    <location>
        <begin position="34"/>
        <end position="417"/>
    </location>
</feature>
<evidence type="ECO:0000256" key="3">
    <source>
        <dbReference type="SAM" id="SignalP"/>
    </source>
</evidence>
<dbReference type="InterPro" id="IPR017996">
    <property type="entry name" value="MRJP/yellow-related"/>
</dbReference>
<dbReference type="SUPFAM" id="SSF101898">
    <property type="entry name" value="NHL repeat"/>
    <property type="match status" value="1"/>
</dbReference>
<dbReference type="Gene3D" id="2.120.10.30">
    <property type="entry name" value="TolB, C-terminal domain"/>
    <property type="match status" value="1"/>
</dbReference>
<name>A0ABX8UV10_9BURK</name>
<keyword evidence="2" id="KW-0964">Secreted</keyword>
<dbReference type="PANTHER" id="PTHR10009">
    <property type="entry name" value="PROTEIN YELLOW-RELATED"/>
    <property type="match status" value="1"/>
</dbReference>
<keyword evidence="5" id="KW-1185">Reference proteome</keyword>
<evidence type="ECO:0000313" key="5">
    <source>
        <dbReference type="Proteomes" id="UP000826462"/>
    </source>
</evidence>
<proteinExistence type="predicted"/>
<reference evidence="4 5" key="1">
    <citation type="submission" date="2021-07" db="EMBL/GenBank/DDBJ databases">
        <title>Paraburkholderia edwinii protects Aspergillus sp. from phenazines by acting as a toxin sponge.</title>
        <authorList>
            <person name="Dahlstrom K.M."/>
            <person name="Newman D.K."/>
        </authorList>
    </citation>
    <scope>NUCLEOTIDE SEQUENCE [LARGE SCALE GENOMIC DNA]</scope>
    <source>
        <strain evidence="4 5">Pe01</strain>
    </source>
</reference>
<dbReference type="Proteomes" id="UP000826462">
    <property type="component" value="Chromosome 2"/>
</dbReference>
<sequence length="417" mass="44983">MTFDRYAAAHVAVAAVVAVIALLSAALPGVAHAQTNGQTNGQTVAHDEGASLPEERSIGHIEPVHEFYGAMPSGVAKAPNGRLFVNYPRWGDDVPFTVGEIVDGRVVPYPNAQINRPDPMHPAATLLSVQNVVADYRNRLWILDTAAPKFAPPVQGGAKLIAVDLATNKVVKTIVFKPKVLLPQSYIDDVRFDFRYGKEGVAYLSDSSPAGPGGIIVVDLASGDAWRTLEAHPATQGDPAFVPVVEGIEMTEDGPNGTPQPVHFAADGLALSADGNILYFSPLSSRHLYSVATRFLRDRDADDGEVEASVRDLGEKGASDGLASDANGAVYAGDYERNSIRKMLPDGTWVTIAHDPRILWPDALSIGTDGYLYFTANQLNRQAQFNHGRDLRKKPYTLFRIKINAQPLELKPQALSE</sequence>
<keyword evidence="3" id="KW-0732">Signal</keyword>
<accession>A0ABX8UV10</accession>
<gene>
    <name evidence="4" type="ORF">KZJ38_24455</name>
</gene>
<evidence type="ECO:0000313" key="4">
    <source>
        <dbReference type="EMBL" id="QYD72843.1"/>
    </source>
</evidence>
<comment type="subcellular location">
    <subcellularLocation>
        <location evidence="1">Secreted</location>
    </subcellularLocation>
</comment>
<evidence type="ECO:0000256" key="2">
    <source>
        <dbReference type="ARBA" id="ARBA00022525"/>
    </source>
</evidence>
<dbReference type="RefSeq" id="WP_219802274.1">
    <property type="nucleotide sequence ID" value="NZ_CP080096.1"/>
</dbReference>
<dbReference type="PANTHER" id="PTHR10009:SF18">
    <property type="entry name" value="PROTEIN YELLOW-LIKE PROTEIN"/>
    <property type="match status" value="1"/>
</dbReference>
<dbReference type="Pfam" id="PF03022">
    <property type="entry name" value="MRJP"/>
    <property type="match status" value="1"/>
</dbReference>
<dbReference type="EMBL" id="CP080096">
    <property type="protein sequence ID" value="QYD72843.1"/>
    <property type="molecule type" value="Genomic_DNA"/>
</dbReference>
<feature type="signal peptide" evidence="3">
    <location>
        <begin position="1"/>
        <end position="33"/>
    </location>
</feature>
<dbReference type="InterPro" id="IPR011042">
    <property type="entry name" value="6-blade_b-propeller_TolB-like"/>
</dbReference>
<evidence type="ECO:0000256" key="1">
    <source>
        <dbReference type="ARBA" id="ARBA00004613"/>
    </source>
</evidence>
<protein>
    <submittedName>
        <fullName evidence="4">Gluconolaconase</fullName>
    </submittedName>
</protein>